<organism evidence="1 2">
    <name type="scientific">Scortum barcoo</name>
    <name type="common">barcoo grunter</name>
    <dbReference type="NCBI Taxonomy" id="214431"/>
    <lineage>
        <taxon>Eukaryota</taxon>
        <taxon>Metazoa</taxon>
        <taxon>Chordata</taxon>
        <taxon>Craniata</taxon>
        <taxon>Vertebrata</taxon>
        <taxon>Euteleostomi</taxon>
        <taxon>Actinopterygii</taxon>
        <taxon>Neopterygii</taxon>
        <taxon>Teleostei</taxon>
        <taxon>Neoteleostei</taxon>
        <taxon>Acanthomorphata</taxon>
        <taxon>Eupercaria</taxon>
        <taxon>Centrarchiformes</taxon>
        <taxon>Terapontoidei</taxon>
        <taxon>Terapontidae</taxon>
        <taxon>Scortum</taxon>
    </lineage>
</organism>
<evidence type="ECO:0000313" key="2">
    <source>
        <dbReference type="Proteomes" id="UP000831701"/>
    </source>
</evidence>
<keyword evidence="2" id="KW-1185">Reference proteome</keyword>
<accession>A0ACB8VYY4</accession>
<proteinExistence type="predicted"/>
<comment type="caution">
    <text evidence="1">The sequence shown here is derived from an EMBL/GenBank/DDBJ whole genome shotgun (WGS) entry which is preliminary data.</text>
</comment>
<protein>
    <submittedName>
        <fullName evidence="1">Uncharacterized protein</fullName>
    </submittedName>
</protein>
<evidence type="ECO:0000313" key="1">
    <source>
        <dbReference type="EMBL" id="KAI3360127.1"/>
    </source>
</evidence>
<reference evidence="1" key="1">
    <citation type="submission" date="2022-04" db="EMBL/GenBank/DDBJ databases">
        <title>Jade perch genome.</title>
        <authorList>
            <person name="Chao B."/>
        </authorList>
    </citation>
    <scope>NUCLEOTIDE SEQUENCE</scope>
    <source>
        <strain evidence="1">CB-2022</strain>
    </source>
</reference>
<gene>
    <name evidence="1" type="ORF">L3Q82_014444</name>
</gene>
<sequence>MRLAETGPIDRRRWGGFLMDTDMTVSTGWSSEMTSRDVVYEKIHARHDPRWSGRLGPAEGGGLLLCVACVIEMIESDEISSVRKSFALSGISGVLKCSPGALRELFRQDHRVSLRFIASLLGMLLTVEDPATLEKVDQVLVQLLLELQSEPSFHFVLDKIHKQWKSLIQKPTLQVENAKALYTDDDRGITSDKGAGRQVPLHCCISILIAFCFCPFPIKLSEQLSVKHFQPTFIFLGSLVEAAPNVAHGLVTQFVPLLEHLCSALLYPDEAVKASVLYVWLKLFGTAGGSAAQSLPVAIRDRVCNLLLQTLANASSPQLISNCVGLLWLLVQLGEAVSVLMNSPGSEIMGVENQDIHTNNSQILSQNQEQQSPDHCLLPLILKKLLLSGDEMLQTTSAKCIAAILVHSPSQCSAPFIKADVPEFLFDRLASSTSEVLLWSVYSCLVLLSEDPLFFSHCHSVYGIESLVRSLKEALRLTNLEVPKQGLLLLTEILERQPPSIRLFPSAPGFVAVSEVVVAGVSSSCLLVATQAASAGTALLSHSEFSRLNHQSRPVQYREIEGLIEAITNRFSELPVPAPAHHQISVRKPEEVRPQQPGFQVQRISAPGPDLFSGCLQRMCERAPDAQILQCFYSILSSQFTLLPSLMPIFANKLASSGFYRLALEHKGLLCAGNRNPHLNASCCGFLQKLSMCLLSQSGPVFEPYQHDVEEVENLLLYNLPSLCCRLSDWPSLLCEAPGLQLCEYKGPRAIQYSMLIMLHLALQQGDRLLPDQTVFSSVVWLLHSVQEQGRCALPCSVLRSALYLLAVTQDMSPNLDGHCGSFNLSLPTYSRPPFNCISKALSSCQSFSSLYIHHSALLHFICRYPELAEKFGPQVLELWLTKQAQYTDAEQTMVQADIKERVEERESRTDEKQDQEQDTETTELLTLIEKYPAVILTLLDMVCTREDPLAGRALGVLEILLRGQRDYEADLCTNLRPALLQALQRLTVENMDCGLGQGHTSQAVSSLPLVLKLLCVTQASDPPSSSSYSKMDGVHFKLLYHVSNIAGRLKPTNTESLLPALSYLHCCLSLSPAHCTDTAVSMLLSNSGLMDLLQTVFSSSAPSLSSSARPPPALLCCSHLLLSSLITLQRIHSAQVHTTARLCSYHNFRIVLNTPKGKAQNIWSIRALLGVWTQLCIDSLFRKETQTISCSSFSFFLFPVSYLRLLQALLDVDLASAVVCVSTGPGLVGPRPLSVEDGTLYPLGSRGAQCLSTTLSGLLLQKHELLLRASVNCLSSLLGFLQRKSPTAAKYVACQPWSRFLLYCLLNSGENCLLHPAILRLITLLLQHGSTAVLWEPDLLQVMEAVERRGAKELNEEAAQALRMLLTQIQSGVLQPSPKEEHKQRARRVMESLNLQTPAESCSNSLPSNVVLTRTPLEPALSVAVWLRRLSRYDRLVVSVRRIAPLCRPLLTMRSVCAVVLALAAAALSSADTDTHRPRHDSNLEICILLQLAEQSCCILPAGGANKQAQAAVRGCSRQRGKIRHLNALKNLVELNDINQQQHNVLLVFSRLFHVYHSRAPRCWAVQHKGAHYTDTSGPQATFMKSVPDCLGRDIHTSGPLEVLEDSRQILVAANMQPDDPFPMDDKIKEAYSHVVENTAFFGDVALRFPRIVHHYYDRNADWGGLLRWGLNFCNQTGVFTGGAHQHVLHTNVTGAGNNRESPRLYKPVPHRERRCASHCRGFPEDPEGRREEEEKRGEEERNQERPSHLTLPHRAIALPFLRVLMKSRAEEMEGANAQSTRDFPPGAEGEQEGGNSETSWGEELRLVLIGKTGSGKSASGNTILGRRQFLSQISASSVTQVCQLGSAELAQDEEAEEDGQRQKRVRRVTVVDMPGFGDTHLSLEQIHAEVAKCVSLSAPGPHAFLLVVPVGRYTDNENQAVCEMAKIFGEDAVRNHTVVLFTRGDDLEGVAIEEYLTETAPAGLKALIDRCGGRYHVFNNREPSNLVQVKELLMKVDKMVKQTIEGFYTNTMFLEAEAAIREEQKRMLREWGQAEGEERERNSGSMDEANVAKRRKCDLEFHRAEIPDRESQVVIRKRELERGNDEDFRVERWSEESRGGALSLLRGRVEQYKDQLRGRHRGHSRDISRRQLLRSSLFHTRREAALSAKVLERVKILVAAGATGMAVGAVFGAAAPLAAAAGASLVGNSVGFAAGQLAGISVAGGTGVGKAVGAIVAAASGKTAVALGAATGGVLGGSVGAITSAEAATPGEGALDALGQVSVIGASVVGVAAGVGGTIGAGAALGTALEGAAFCTAAIGAAENASAGVASASVAQSSLASAAGQQAVAAVGNIAAGTGTSQCAAAGAALAQGAANVPVAAGFSGAACGLTGPSVTSVVTSNPWGTMAATTRILNAVAEIGKAAAGIALAGGLVVKVVKEKLLTGDMDTGEYISTMDNMDPTLAELGDEFTLGDIDEMLQFVSNQVGDFPDLFEDQMTSAGSTQSGGASATPQPAIQPPQTPQTPTPSAYQSSNVGLAASQTLSPQSLPLTPPLTPAQTPSPNTASSGQQQVTRSPPLLQPRPQVVQPIQPQPQQAAQPTIQMHTQGVPMQTQSFPVHTLVQTHSQTPLPIQTQAAQTVMITSNGGRFIQNPVICHQSPAPGFQVLQPQVQSIMTSQQLQPVTIQHQRVLTPSGQTIQTLSTAPTTVHTVQQQVQQVPVLVQQPQILKTDSLVLTTLKPDGTQVLSTMQSPAGITTLTTPIQNTALQVPTLMSSNILTTVPVVMGGGDKLPIKQLQPGSSHCTSATRSSMEQGQPMGVGVVGPGGVVKEGERRTTHNIIEKRYRSSINDKIVELRDLVMGNDAKMHKSGVLKKAIDYIKYLQQVNHKLRQENLALKMANQKNKPVTLPEDVELKQEIVMMSPPASDSGSGSPPQFSPYCVDSEPGSPLLDHEQMKSEPDSPSSVGVMDRSRLLLCALTFFCLSLNPLPSLLGSEASGSPSLSAGHGPSRTLVWFPSHTQDFASWLRCLLPWVMVWVLSGVGAVWGCVRVLYLWEPVTPLHSPKSVSFWRHRKQADLHLNRGDYTAAMASLETCLSILTRALPSTNLDLVCSLSWNLIRYFLHRPTPLGWLVHQVRGKHESEEARTSARDAALVYHRLSQLQLTGKLPQRSSLWALSLSLSAVNLSESAQGKMAPAQLTQIYVTAAIALRTILGHHLSCLPGYLLSCTESVANQSETKPIPDCLRWLFTPLGRQFFLSCDWSVKSESTDGVYTSQRDPADPIAQLHRCFCRKLLERAVHTLIQPQSDSEGGKRKSDSGEFSSALEFLQLLNSCTEDSPSPPPPFSTPPSHTTTPVGDPVSRWWALVLKAAVHWLQGDDVAVRSLLAEAERMPRALHTLDHPLPKAVLLLCKAVQMSLSPLKGEGAVACLSHCDRASSYMRSSVSVPLAQSGNWLNKGVELLVCDLLLTLRTSLWQRGSSSNGEPGLAPGSQLAGFQRDLSALRKLTQCYRQAQHKVFLHETTVRLMAGASPTRTHQLLEHNLRRRTHSSYTAEGECVLGERERAHAILLACRHLPMPLLTPPGHRARLLAEAKRTLERVGDRRDYLTGFHKRKVERRKAAVSEIRKKIKDEQIRVREERHKEYLKMLKERTEALEEAEGDLDELITSTTESVQYDHPNHTVTVTTISDLDLTGAHLLGPAANQVNEEGEDEEKGEEEEEEKKISSMPRKAGKPILNKKIRSLTASLNTYTSKRKRKGKQEGRRGRGHTSDRRPGAAESKNRGGRTSKWQRRRKTGKRVHHQD</sequence>
<dbReference type="EMBL" id="CM041547">
    <property type="protein sequence ID" value="KAI3360127.1"/>
    <property type="molecule type" value="Genomic_DNA"/>
</dbReference>
<name>A0ACB8VYY4_9TELE</name>
<dbReference type="Proteomes" id="UP000831701">
    <property type="component" value="Chromosome 17"/>
</dbReference>